<dbReference type="RefSeq" id="WP_077995596.1">
    <property type="nucleotide sequence ID" value="NZ_CP019794.1"/>
</dbReference>
<protein>
    <submittedName>
        <fullName evidence="1">Uncharacterized protein</fullName>
    </submittedName>
</protein>
<reference evidence="1 2" key="1">
    <citation type="submission" date="2017-03" db="EMBL/GenBank/DDBJ databases">
        <title>Paenibacillus larvae genome sequencing.</title>
        <authorList>
            <person name="Dingman D.W."/>
        </authorList>
    </citation>
    <scope>NUCLEOTIDE SEQUENCE [LARGE SCALE GENOMIC DNA]</scope>
    <source>
        <strain evidence="1 2">SAG 10367</strain>
    </source>
</reference>
<evidence type="ECO:0000313" key="1">
    <source>
        <dbReference type="EMBL" id="ARF69743.1"/>
    </source>
</evidence>
<dbReference type="EMBL" id="CP020557">
    <property type="protein sequence ID" value="ARF69743.1"/>
    <property type="molecule type" value="Genomic_DNA"/>
</dbReference>
<evidence type="ECO:0000313" key="2">
    <source>
        <dbReference type="Proteomes" id="UP000192727"/>
    </source>
</evidence>
<dbReference type="GeneID" id="64219608"/>
<proteinExistence type="predicted"/>
<organism evidence="1 2">
    <name type="scientific">Paenibacillus larvae subsp. pulvifaciens</name>
    <dbReference type="NCBI Taxonomy" id="1477"/>
    <lineage>
        <taxon>Bacteria</taxon>
        <taxon>Bacillati</taxon>
        <taxon>Bacillota</taxon>
        <taxon>Bacilli</taxon>
        <taxon>Bacillales</taxon>
        <taxon>Paenibacillaceae</taxon>
        <taxon>Paenibacillus</taxon>
    </lineage>
</organism>
<dbReference type="Proteomes" id="UP000192727">
    <property type="component" value="Chromosome"/>
</dbReference>
<dbReference type="AlphaFoldDB" id="A0A1U9YIK1"/>
<name>A0A1U9YIK1_9BACL</name>
<accession>A0A1U9YIK1</accession>
<sequence length="94" mass="10642">MFRKKLSILLLAVVMVLSISSSAFAHSVQASSNANSETPKKWASVVKRYTYGYYPMEIYYDNGFGWTGNLVAKRVNCDKLSCAVTYEGFIYNNY</sequence>
<gene>
    <name evidence="1" type="ORF">B7C51_20715</name>
</gene>